<evidence type="ECO:0000256" key="2">
    <source>
        <dbReference type="ARBA" id="ARBA00022737"/>
    </source>
</evidence>
<protein>
    <submittedName>
        <fullName evidence="3">Gamma carbonic anhydrase family protein</fullName>
    </submittedName>
</protein>
<accession>A0ABV6M1V2</accession>
<dbReference type="InterPro" id="IPR001451">
    <property type="entry name" value="Hexapep"/>
</dbReference>
<dbReference type="InterPro" id="IPR018357">
    <property type="entry name" value="Hexapep_transf_CS"/>
</dbReference>
<proteinExistence type="predicted"/>
<dbReference type="InterPro" id="IPR011004">
    <property type="entry name" value="Trimer_LpxA-like_sf"/>
</dbReference>
<keyword evidence="4" id="KW-1185">Reference proteome</keyword>
<dbReference type="EMBL" id="JBHLUH010000020">
    <property type="protein sequence ID" value="MFC0528686.1"/>
    <property type="molecule type" value="Genomic_DNA"/>
</dbReference>
<evidence type="ECO:0000313" key="4">
    <source>
        <dbReference type="Proteomes" id="UP001589867"/>
    </source>
</evidence>
<dbReference type="PANTHER" id="PTHR13061">
    <property type="entry name" value="DYNACTIN SUBUNIT P25"/>
    <property type="match status" value="1"/>
</dbReference>
<dbReference type="SUPFAM" id="SSF51161">
    <property type="entry name" value="Trimeric LpxA-like enzymes"/>
    <property type="match status" value="1"/>
</dbReference>
<organism evidence="3 4">
    <name type="scientific">Phytohabitans kaempferiae</name>
    <dbReference type="NCBI Taxonomy" id="1620943"/>
    <lineage>
        <taxon>Bacteria</taxon>
        <taxon>Bacillati</taxon>
        <taxon>Actinomycetota</taxon>
        <taxon>Actinomycetes</taxon>
        <taxon>Micromonosporales</taxon>
        <taxon>Micromonosporaceae</taxon>
    </lineage>
</organism>
<evidence type="ECO:0000256" key="1">
    <source>
        <dbReference type="ARBA" id="ARBA00022679"/>
    </source>
</evidence>
<dbReference type="InterPro" id="IPR050484">
    <property type="entry name" value="Transf_Hexapept/Carb_Anhydrase"/>
</dbReference>
<reference evidence="3 4" key="1">
    <citation type="submission" date="2024-09" db="EMBL/GenBank/DDBJ databases">
        <authorList>
            <person name="Sun Q."/>
            <person name="Mori K."/>
        </authorList>
    </citation>
    <scope>NUCLEOTIDE SEQUENCE [LARGE SCALE GENOMIC DNA]</scope>
    <source>
        <strain evidence="3 4">TBRC 3947</strain>
    </source>
</reference>
<dbReference type="Pfam" id="PF00132">
    <property type="entry name" value="Hexapep"/>
    <property type="match status" value="2"/>
</dbReference>
<dbReference type="Proteomes" id="UP001589867">
    <property type="component" value="Unassembled WGS sequence"/>
</dbReference>
<dbReference type="PROSITE" id="PS00101">
    <property type="entry name" value="HEXAPEP_TRANSFERASES"/>
    <property type="match status" value="1"/>
</dbReference>
<gene>
    <name evidence="3" type="ORF">ACFFIA_13535</name>
</gene>
<dbReference type="PANTHER" id="PTHR13061:SF29">
    <property type="entry name" value="GAMMA CARBONIC ANHYDRASE-LIKE 1, MITOCHONDRIAL-RELATED"/>
    <property type="match status" value="1"/>
</dbReference>
<sequence>MTIYALGEHRPRIDPSAYIHPDAVVIGQVVIGPDSSVWPGAVLRGDSNGIVVGAATNIQDGAVVHANHRHATRIGDRCVIGHLAHLEGCTIEDGTLIGSQATVLPGAVVGGGALVGACALVPGSLTVPPRTTALGVPATVRDKAPDADHLRINAEQYVLMARRYRTELKRLA</sequence>
<comment type="caution">
    <text evidence="3">The sequence shown here is derived from an EMBL/GenBank/DDBJ whole genome shotgun (WGS) entry which is preliminary data.</text>
</comment>
<evidence type="ECO:0000313" key="3">
    <source>
        <dbReference type="EMBL" id="MFC0528686.1"/>
    </source>
</evidence>
<dbReference type="CDD" id="cd04645">
    <property type="entry name" value="LbH_gamma_CA_like"/>
    <property type="match status" value="1"/>
</dbReference>
<dbReference type="InterPro" id="IPR047324">
    <property type="entry name" value="LbH_gamma_CA-like"/>
</dbReference>
<keyword evidence="2" id="KW-0677">Repeat</keyword>
<dbReference type="Gene3D" id="2.160.10.10">
    <property type="entry name" value="Hexapeptide repeat proteins"/>
    <property type="match status" value="1"/>
</dbReference>
<dbReference type="RefSeq" id="WP_377250756.1">
    <property type="nucleotide sequence ID" value="NZ_JBHLUH010000020.1"/>
</dbReference>
<keyword evidence="1" id="KW-0808">Transferase</keyword>
<name>A0ABV6M1V2_9ACTN</name>